<gene>
    <name evidence="2" type="ORF">LUZ63_012187</name>
</gene>
<dbReference type="PANTHER" id="PTHR31900">
    <property type="entry name" value="F-BOX/RNI SUPERFAMILY PROTEIN-RELATED"/>
    <property type="match status" value="1"/>
</dbReference>
<reference evidence="2" key="1">
    <citation type="journal article" date="2022" name="Cell">
        <title>Repeat-based holocentromeres influence genome architecture and karyotype evolution.</title>
        <authorList>
            <person name="Hofstatter P.G."/>
            <person name="Thangavel G."/>
            <person name="Lux T."/>
            <person name="Neumann P."/>
            <person name="Vondrak T."/>
            <person name="Novak P."/>
            <person name="Zhang M."/>
            <person name="Costa L."/>
            <person name="Castellani M."/>
            <person name="Scott A."/>
            <person name="Toegelov H."/>
            <person name="Fuchs J."/>
            <person name="Mata-Sucre Y."/>
            <person name="Dias Y."/>
            <person name="Vanzela A.L.L."/>
            <person name="Huettel B."/>
            <person name="Almeida C.C.S."/>
            <person name="Simkova H."/>
            <person name="Souza G."/>
            <person name="Pedrosa-Harand A."/>
            <person name="Macas J."/>
            <person name="Mayer K.F.X."/>
            <person name="Houben A."/>
            <person name="Marques A."/>
        </authorList>
    </citation>
    <scope>NUCLEOTIDE SEQUENCE</scope>
    <source>
        <strain evidence="2">RhyBre1mFocal</strain>
    </source>
</reference>
<dbReference type="InterPro" id="IPR055411">
    <property type="entry name" value="LRR_FXL15/At3g58940/PEG3-like"/>
</dbReference>
<dbReference type="AlphaFoldDB" id="A0A9Q0HR86"/>
<dbReference type="Gene3D" id="3.80.10.10">
    <property type="entry name" value="Ribonuclease Inhibitor"/>
    <property type="match status" value="1"/>
</dbReference>
<dbReference type="PROSITE" id="PS50181">
    <property type="entry name" value="FBOX"/>
    <property type="match status" value="1"/>
</dbReference>
<dbReference type="InterPro" id="IPR050232">
    <property type="entry name" value="FBL13/AtMIF1-like"/>
</dbReference>
<feature type="domain" description="F-box" evidence="1">
    <location>
        <begin position="15"/>
        <end position="51"/>
    </location>
</feature>
<dbReference type="Pfam" id="PF00646">
    <property type="entry name" value="F-box"/>
    <property type="match status" value="1"/>
</dbReference>
<comment type="caution">
    <text evidence="2">The sequence shown here is derived from an EMBL/GenBank/DDBJ whole genome shotgun (WGS) entry which is preliminary data.</text>
</comment>
<dbReference type="InterPro" id="IPR001810">
    <property type="entry name" value="F-box_dom"/>
</dbReference>
<dbReference type="InterPro" id="IPR032675">
    <property type="entry name" value="LRR_dom_sf"/>
</dbReference>
<dbReference type="InterPro" id="IPR036047">
    <property type="entry name" value="F-box-like_dom_sf"/>
</dbReference>
<evidence type="ECO:0000259" key="1">
    <source>
        <dbReference type="PROSITE" id="PS50181"/>
    </source>
</evidence>
<dbReference type="SUPFAM" id="SSF81383">
    <property type="entry name" value="F-box domain"/>
    <property type="match status" value="1"/>
</dbReference>
<evidence type="ECO:0000313" key="3">
    <source>
        <dbReference type="Proteomes" id="UP001151287"/>
    </source>
</evidence>
<sequence>MEVIINKKKTRSENLDMISNLPDSLLIDILALLDPRDAAQTCILSKRWSNLWAFVPSLSFDMEKFKGKADNFNNFVSSFLRLRDKASDVHKFALRYAVSLETKFSDLVIWAWIMYASEHKVKNLVVHLVGWPCHFLSNKSRFHCDTLVNLHLCGIVLMEADDLCLPKLKTLSLIDVIAHGESMQKLQSGCPALITLIMCYSTMYTSNISFGSIKSLTIECCTLGSSSPFSISAPCVEYLEFVEGKGARIITFNDMSRVTKAIIGGLGEPGRTAHSFRLLDAIKGVQDLEFTCIYLEVLYLNRELLKCGIFNKLKNLRLGFGCPCQDYSTLLSSFLKHCPNLEYLCLLHDKDFCDCEERHGEMFSKIGHKQYEGFHGRYLKLVTFDSRTLCQQNLLPHMEKAFLQWNKEV</sequence>
<dbReference type="Gene3D" id="1.20.1280.50">
    <property type="match status" value="1"/>
</dbReference>
<dbReference type="EMBL" id="JAMQYH010000003">
    <property type="protein sequence ID" value="KAJ1695489.1"/>
    <property type="molecule type" value="Genomic_DNA"/>
</dbReference>
<name>A0A9Q0HR86_9POAL</name>
<organism evidence="2 3">
    <name type="scientific">Rhynchospora breviuscula</name>
    <dbReference type="NCBI Taxonomy" id="2022672"/>
    <lineage>
        <taxon>Eukaryota</taxon>
        <taxon>Viridiplantae</taxon>
        <taxon>Streptophyta</taxon>
        <taxon>Embryophyta</taxon>
        <taxon>Tracheophyta</taxon>
        <taxon>Spermatophyta</taxon>
        <taxon>Magnoliopsida</taxon>
        <taxon>Liliopsida</taxon>
        <taxon>Poales</taxon>
        <taxon>Cyperaceae</taxon>
        <taxon>Cyperoideae</taxon>
        <taxon>Rhynchosporeae</taxon>
        <taxon>Rhynchospora</taxon>
    </lineage>
</organism>
<dbReference type="OrthoDB" id="614848at2759"/>
<accession>A0A9Q0HR86</accession>
<proteinExistence type="predicted"/>
<keyword evidence="3" id="KW-1185">Reference proteome</keyword>
<protein>
    <recommendedName>
        <fullName evidence="1">F-box domain-containing protein</fullName>
    </recommendedName>
</protein>
<dbReference type="SUPFAM" id="SSF52047">
    <property type="entry name" value="RNI-like"/>
    <property type="match status" value="1"/>
</dbReference>
<dbReference type="Pfam" id="PF24758">
    <property type="entry name" value="LRR_At5g56370"/>
    <property type="match status" value="1"/>
</dbReference>
<dbReference type="PANTHER" id="PTHR31900:SF34">
    <property type="entry name" value="EMB|CAB62440.1-RELATED"/>
    <property type="match status" value="1"/>
</dbReference>
<evidence type="ECO:0000313" key="2">
    <source>
        <dbReference type="EMBL" id="KAJ1695489.1"/>
    </source>
</evidence>
<dbReference type="Proteomes" id="UP001151287">
    <property type="component" value="Unassembled WGS sequence"/>
</dbReference>